<feature type="compositionally biased region" description="Acidic residues" evidence="6">
    <location>
        <begin position="290"/>
        <end position="300"/>
    </location>
</feature>
<protein>
    <submittedName>
        <fullName evidence="9">Thioredoxin domain-containing protein</fullName>
    </submittedName>
</protein>
<evidence type="ECO:0000256" key="6">
    <source>
        <dbReference type="SAM" id="MobiDB-lite"/>
    </source>
</evidence>
<feature type="compositionally biased region" description="Low complexity" evidence="6">
    <location>
        <begin position="279"/>
        <end position="289"/>
    </location>
</feature>
<evidence type="ECO:0000256" key="1">
    <source>
        <dbReference type="ARBA" id="ARBA00005791"/>
    </source>
</evidence>
<dbReference type="Gene3D" id="3.40.30.10">
    <property type="entry name" value="Glutaredoxin"/>
    <property type="match status" value="1"/>
</dbReference>
<keyword evidence="7" id="KW-1133">Transmembrane helix</keyword>
<evidence type="ECO:0000256" key="2">
    <source>
        <dbReference type="ARBA" id="ARBA00022729"/>
    </source>
</evidence>
<sequence length="300" mass="31863">MDDSTSPSKRHQVREKARQLREKQHKRELRNRVLLQGGIGVLIIAVIVAVVMIVVSSIKPETAGPKNMASDGIVIGKDLVAQTTPALAAGASPVQASADPDVAHIRIYVDYLCPWCGDFEKTNIDQLEGWLNSGAAVLEIHPIAVLTSKSQGTEYSLRAANAAACVADESPDSFFAFNKALFEKQPDEGTKGLTDDQLVTLASSAGASSIADCVDDMTYSSWVQSATERAVSGPLPGTEVERVEATPTVLVNGKQYTGSLTDEEEFHAFVVATNSETVATTTPSPSATPQDDEGDGSDEK</sequence>
<gene>
    <name evidence="9" type="ORF">HCR76_11010</name>
</gene>
<evidence type="ECO:0000313" key="10">
    <source>
        <dbReference type="Proteomes" id="UP000662814"/>
    </source>
</evidence>
<keyword evidence="3" id="KW-0560">Oxidoreductase</keyword>
<feature type="region of interest" description="Disordered" evidence="6">
    <location>
        <begin position="273"/>
        <end position="300"/>
    </location>
</feature>
<proteinExistence type="inferred from homology"/>
<comment type="similarity">
    <text evidence="1">Belongs to the thioredoxin family. DsbA subfamily.</text>
</comment>
<dbReference type="Pfam" id="PF13462">
    <property type="entry name" value="Thioredoxin_4"/>
    <property type="match status" value="1"/>
</dbReference>
<dbReference type="EMBL" id="CP061169">
    <property type="protein sequence ID" value="QPZ40306.1"/>
    <property type="molecule type" value="Genomic_DNA"/>
</dbReference>
<keyword evidence="7" id="KW-0812">Transmembrane</keyword>
<keyword evidence="4" id="KW-1015">Disulfide bond</keyword>
<feature type="transmembrane region" description="Helical" evidence="7">
    <location>
        <begin position="33"/>
        <end position="58"/>
    </location>
</feature>
<evidence type="ECO:0000313" key="9">
    <source>
        <dbReference type="EMBL" id="QPZ40306.1"/>
    </source>
</evidence>
<keyword evidence="2" id="KW-0732">Signal</keyword>
<evidence type="ECO:0000256" key="3">
    <source>
        <dbReference type="ARBA" id="ARBA00023002"/>
    </source>
</evidence>
<dbReference type="InterPro" id="IPR036249">
    <property type="entry name" value="Thioredoxin-like_sf"/>
</dbReference>
<evidence type="ECO:0000256" key="5">
    <source>
        <dbReference type="ARBA" id="ARBA00023284"/>
    </source>
</evidence>
<dbReference type="Proteomes" id="UP000662814">
    <property type="component" value="Chromosome"/>
</dbReference>
<dbReference type="SUPFAM" id="SSF52833">
    <property type="entry name" value="Thioredoxin-like"/>
    <property type="match status" value="1"/>
</dbReference>
<evidence type="ECO:0000256" key="7">
    <source>
        <dbReference type="SAM" id="Phobius"/>
    </source>
</evidence>
<dbReference type="InterPro" id="IPR012336">
    <property type="entry name" value="Thioredoxin-like_fold"/>
</dbReference>
<reference evidence="9 10" key="1">
    <citation type="submission" date="2020-12" db="EMBL/GenBank/DDBJ databases">
        <title>Microbacterium sp. HY060.</title>
        <authorList>
            <person name="Zhou J."/>
        </authorList>
    </citation>
    <scope>NUCLEOTIDE SEQUENCE [LARGE SCALE GENOMIC DNA]</scope>
    <source>
        <strain evidence="9 10">HY60</strain>
    </source>
</reference>
<organism evidence="9 10">
    <name type="scientific">Paramicrobacterium chengjingii</name>
    <dbReference type="NCBI Taxonomy" id="2769067"/>
    <lineage>
        <taxon>Bacteria</taxon>
        <taxon>Bacillati</taxon>
        <taxon>Actinomycetota</taxon>
        <taxon>Actinomycetes</taxon>
        <taxon>Micrococcales</taxon>
        <taxon>Microbacteriaceae</taxon>
        <taxon>Paramicrobacterium</taxon>
    </lineage>
</organism>
<dbReference type="PANTHER" id="PTHR13887">
    <property type="entry name" value="GLUTATHIONE S-TRANSFERASE KAPPA"/>
    <property type="match status" value="1"/>
</dbReference>
<evidence type="ECO:0000256" key="4">
    <source>
        <dbReference type="ARBA" id="ARBA00023157"/>
    </source>
</evidence>
<keyword evidence="7" id="KW-0472">Membrane</keyword>
<dbReference type="PANTHER" id="PTHR13887:SF14">
    <property type="entry name" value="DISULFIDE BOND FORMATION PROTEIN D"/>
    <property type="match status" value="1"/>
</dbReference>
<evidence type="ECO:0000259" key="8">
    <source>
        <dbReference type="Pfam" id="PF13462"/>
    </source>
</evidence>
<accession>A0ABX6YPJ4</accession>
<name>A0ABX6YPJ4_9MICO</name>
<dbReference type="CDD" id="cd02972">
    <property type="entry name" value="DsbA_family"/>
    <property type="match status" value="1"/>
</dbReference>
<keyword evidence="10" id="KW-1185">Reference proteome</keyword>
<feature type="region of interest" description="Disordered" evidence="6">
    <location>
        <begin position="1"/>
        <end position="24"/>
    </location>
</feature>
<keyword evidence="5" id="KW-0676">Redox-active center</keyword>
<feature type="domain" description="Thioredoxin-like fold" evidence="8">
    <location>
        <begin position="104"/>
        <end position="264"/>
    </location>
</feature>